<comment type="caution">
    <text evidence="2">The sequence shown here is derived from an EMBL/GenBank/DDBJ whole genome shotgun (WGS) entry which is preliminary data.</text>
</comment>
<feature type="compositionally biased region" description="Basic and acidic residues" evidence="1">
    <location>
        <begin position="8"/>
        <end position="30"/>
    </location>
</feature>
<gene>
    <name evidence="2" type="ORF">NDU88_007805</name>
</gene>
<reference evidence="2" key="1">
    <citation type="journal article" date="2022" name="bioRxiv">
        <title>Sequencing and chromosome-scale assembly of the giantPleurodeles waltlgenome.</title>
        <authorList>
            <person name="Brown T."/>
            <person name="Elewa A."/>
            <person name="Iarovenko S."/>
            <person name="Subramanian E."/>
            <person name="Araus A.J."/>
            <person name="Petzold A."/>
            <person name="Susuki M."/>
            <person name="Suzuki K.-i.T."/>
            <person name="Hayashi T."/>
            <person name="Toyoda A."/>
            <person name="Oliveira C."/>
            <person name="Osipova E."/>
            <person name="Leigh N.D."/>
            <person name="Simon A."/>
            <person name="Yun M.H."/>
        </authorList>
    </citation>
    <scope>NUCLEOTIDE SEQUENCE</scope>
    <source>
        <strain evidence="2">20211129_DDA</strain>
        <tissue evidence="2">Liver</tissue>
    </source>
</reference>
<sequence length="110" mass="12440">MGWQPRSRKPEQLTTRRPERRQWKRGEQTKHSTNSSAKYKSPAKSRRETSPESSSSELITLTLAYPAAHWPKQTCRTKRTARRLQLILPTSVPVGGAAALRTAQNAYPLA</sequence>
<evidence type="ECO:0000313" key="3">
    <source>
        <dbReference type="Proteomes" id="UP001066276"/>
    </source>
</evidence>
<feature type="region of interest" description="Disordered" evidence="1">
    <location>
        <begin position="1"/>
        <end position="57"/>
    </location>
</feature>
<evidence type="ECO:0000313" key="2">
    <source>
        <dbReference type="EMBL" id="KAJ1110454.1"/>
    </source>
</evidence>
<dbReference type="Proteomes" id="UP001066276">
    <property type="component" value="Chromosome 9"/>
</dbReference>
<accession>A0AAV7N5A9</accession>
<dbReference type="AlphaFoldDB" id="A0AAV7N5A9"/>
<evidence type="ECO:0000256" key="1">
    <source>
        <dbReference type="SAM" id="MobiDB-lite"/>
    </source>
</evidence>
<name>A0AAV7N5A9_PLEWA</name>
<protein>
    <submittedName>
        <fullName evidence="2">Uncharacterized protein</fullName>
    </submittedName>
</protein>
<proteinExistence type="predicted"/>
<keyword evidence="3" id="KW-1185">Reference proteome</keyword>
<dbReference type="EMBL" id="JANPWB010000013">
    <property type="protein sequence ID" value="KAJ1110454.1"/>
    <property type="molecule type" value="Genomic_DNA"/>
</dbReference>
<organism evidence="2 3">
    <name type="scientific">Pleurodeles waltl</name>
    <name type="common">Iberian ribbed newt</name>
    <dbReference type="NCBI Taxonomy" id="8319"/>
    <lineage>
        <taxon>Eukaryota</taxon>
        <taxon>Metazoa</taxon>
        <taxon>Chordata</taxon>
        <taxon>Craniata</taxon>
        <taxon>Vertebrata</taxon>
        <taxon>Euteleostomi</taxon>
        <taxon>Amphibia</taxon>
        <taxon>Batrachia</taxon>
        <taxon>Caudata</taxon>
        <taxon>Salamandroidea</taxon>
        <taxon>Salamandridae</taxon>
        <taxon>Pleurodelinae</taxon>
        <taxon>Pleurodeles</taxon>
    </lineage>
</organism>